<sequence>MSQVVKNTPSPGTGGDDFEKYQFPQLAGIDAWYGYPDGVLDLRGLRLRFRSRDLTQYGTAKGSPDAHYDFDPGEKVTSMDIWGTEESVSGIHGGFVTGIGFNTTKQQNVLLGGNSQAHPTHQTVGNGTFVGLTGRAGSDIDALGGVFAN</sequence>
<dbReference type="EMBL" id="JAJTJA010000015">
    <property type="protein sequence ID" value="KAH8689495.1"/>
    <property type="molecule type" value="Genomic_DNA"/>
</dbReference>
<reference evidence="2" key="1">
    <citation type="submission" date="2021-12" db="EMBL/GenBank/DDBJ databases">
        <title>Convergent genome expansion in fungi linked to evolution of root-endophyte symbiosis.</title>
        <authorList>
            <consortium name="DOE Joint Genome Institute"/>
            <person name="Ke Y.-H."/>
            <person name="Bonito G."/>
            <person name="Liao H.-L."/>
            <person name="Looney B."/>
            <person name="Rojas-Flechas A."/>
            <person name="Nash J."/>
            <person name="Hameed K."/>
            <person name="Schadt C."/>
            <person name="Martin F."/>
            <person name="Crous P.W."/>
            <person name="Miettinen O."/>
            <person name="Magnuson J.K."/>
            <person name="Labbe J."/>
            <person name="Jacobson D."/>
            <person name="Doktycz M.J."/>
            <person name="Veneault-Fourrey C."/>
            <person name="Kuo A."/>
            <person name="Mondo S."/>
            <person name="Calhoun S."/>
            <person name="Riley R."/>
            <person name="Ohm R."/>
            <person name="LaButti K."/>
            <person name="Andreopoulos B."/>
            <person name="Pangilinan J."/>
            <person name="Nolan M."/>
            <person name="Tritt A."/>
            <person name="Clum A."/>
            <person name="Lipzen A."/>
            <person name="Daum C."/>
            <person name="Barry K."/>
            <person name="Grigoriev I.V."/>
            <person name="Vilgalys R."/>
        </authorList>
    </citation>
    <scope>NUCLEOTIDE SEQUENCE</scope>
    <source>
        <strain evidence="2">PMI_201</strain>
    </source>
</reference>
<keyword evidence="3" id="KW-1185">Reference proteome</keyword>
<dbReference type="GeneID" id="70252824"/>
<dbReference type="AlphaFoldDB" id="A0AAD4KIT6"/>
<protein>
    <recommendedName>
        <fullName evidence="1">Jacalin-type lectin domain-containing protein</fullName>
    </recommendedName>
</protein>
<proteinExistence type="predicted"/>
<evidence type="ECO:0000313" key="3">
    <source>
        <dbReference type="Proteomes" id="UP001201262"/>
    </source>
</evidence>
<dbReference type="SUPFAM" id="SSF51101">
    <property type="entry name" value="Mannose-binding lectins"/>
    <property type="match status" value="1"/>
</dbReference>
<evidence type="ECO:0000313" key="2">
    <source>
        <dbReference type="EMBL" id="KAH8689495.1"/>
    </source>
</evidence>
<dbReference type="Pfam" id="PF01419">
    <property type="entry name" value="Jacalin"/>
    <property type="match status" value="1"/>
</dbReference>
<dbReference type="Proteomes" id="UP001201262">
    <property type="component" value="Unassembled WGS sequence"/>
</dbReference>
<dbReference type="Gene3D" id="2.100.10.30">
    <property type="entry name" value="Jacalin-like lectin domain"/>
    <property type="match status" value="1"/>
</dbReference>
<dbReference type="RefSeq" id="XP_046065849.1">
    <property type="nucleotide sequence ID" value="XM_046222538.1"/>
</dbReference>
<organism evidence="2 3">
    <name type="scientific">Talaromyces proteolyticus</name>
    <dbReference type="NCBI Taxonomy" id="1131652"/>
    <lineage>
        <taxon>Eukaryota</taxon>
        <taxon>Fungi</taxon>
        <taxon>Dikarya</taxon>
        <taxon>Ascomycota</taxon>
        <taxon>Pezizomycotina</taxon>
        <taxon>Eurotiomycetes</taxon>
        <taxon>Eurotiomycetidae</taxon>
        <taxon>Eurotiales</taxon>
        <taxon>Trichocomaceae</taxon>
        <taxon>Talaromyces</taxon>
        <taxon>Talaromyces sect. Bacilispori</taxon>
    </lineage>
</organism>
<dbReference type="InterPro" id="IPR001229">
    <property type="entry name" value="Jacalin-like_lectin_dom"/>
</dbReference>
<evidence type="ECO:0000259" key="1">
    <source>
        <dbReference type="Pfam" id="PF01419"/>
    </source>
</evidence>
<feature type="domain" description="Jacalin-type lectin" evidence="1">
    <location>
        <begin position="55"/>
        <end position="144"/>
    </location>
</feature>
<gene>
    <name evidence="2" type="ORF">BGW36DRAFT_71876</name>
</gene>
<accession>A0AAD4KIT6</accession>
<name>A0AAD4KIT6_9EURO</name>
<comment type="caution">
    <text evidence="2">The sequence shown here is derived from an EMBL/GenBank/DDBJ whole genome shotgun (WGS) entry which is preliminary data.</text>
</comment>
<dbReference type="InterPro" id="IPR036404">
    <property type="entry name" value="Jacalin-like_lectin_dom_sf"/>
</dbReference>